<evidence type="ECO:0000313" key="1">
    <source>
        <dbReference type="EMBL" id="SIM35299.1"/>
    </source>
</evidence>
<dbReference type="RefSeq" id="WP_148689477.1">
    <property type="nucleotide sequence ID" value="NZ_LT671858.1"/>
</dbReference>
<dbReference type="EMBL" id="LT671858">
    <property type="protein sequence ID" value="SIM35299.1"/>
    <property type="molecule type" value="Genomic_DNA"/>
</dbReference>
<sequence>MSYKRESRERNEARIRNIEETLKHPKTLVPDCLDKVMFCPFTAYEKKLNGEVDLLKFAKSHDEFLRGLAETKRAIDDDELSFSGLLKTPHGTATFFKKGDTDQYVLAGIQNEKHDVFRMLSFSRIVSSGKAVIYSAGSYYRATCRSTPPESKFIENILKEENISYSIEESTGLLEVGTGDDYTELYIFGSPILLAGSMSKINTPTRIFKYILCKDPTQLISFKISKLSRFSDKSESSIFASYISGGMTDSDFFQQIVSRRRNLAKSSGLFLIGTEAFPDINAFLSKIDISEREKKIISELWPSGEGIYIDDASTRKLYETVWPEIGEQIVEQLYPGATEKHKEVMKGNPVEILDRLNRAVKLEETEERMKLKSWSTPSSQLADLIAIGITEQPESLTDYISKMSMKETDSQAVAYCIQEIYKLNRSQSWKISSDAVVKGRMIMEYVMRIIKDPWNNPNETFQEISKIIR</sequence>
<organism evidence="1 2">
    <name type="scientific">Cuniculiplasma divulgatum</name>
    <dbReference type="NCBI Taxonomy" id="1673428"/>
    <lineage>
        <taxon>Archaea</taxon>
        <taxon>Methanobacteriati</taxon>
        <taxon>Thermoplasmatota</taxon>
        <taxon>Thermoplasmata</taxon>
        <taxon>Thermoplasmatales</taxon>
        <taxon>Cuniculiplasmataceae</taxon>
        <taxon>Cuniculiplasma</taxon>
    </lineage>
</organism>
<protein>
    <submittedName>
        <fullName evidence="1">Uncharacterized protein</fullName>
    </submittedName>
</protein>
<reference evidence="1 2" key="1">
    <citation type="submission" date="2016-04" db="EMBL/GenBank/DDBJ databases">
        <authorList>
            <person name="Evans L.H."/>
            <person name="Alamgir A."/>
            <person name="Owens N."/>
            <person name="Weber N.D."/>
            <person name="Virtaneva K."/>
            <person name="Barbian K."/>
            <person name="Babar A."/>
            <person name="Rosenke K."/>
        </authorList>
    </citation>
    <scope>NUCLEOTIDE SEQUENCE [LARGE SCALE GENOMIC DNA]</scope>
    <source>
        <strain evidence="2">S5(T) (JCM 30642 \VKM B-2941)</strain>
    </source>
</reference>
<dbReference type="Proteomes" id="UP000195607">
    <property type="component" value="Chromosome I"/>
</dbReference>
<dbReference type="GeneID" id="41587528"/>
<accession>A0A1N5SH61</accession>
<evidence type="ECO:0000313" key="2">
    <source>
        <dbReference type="Proteomes" id="UP000195607"/>
    </source>
</evidence>
<dbReference type="AlphaFoldDB" id="A0A1N5SH61"/>
<name>A0A1N5SH61_9ARCH</name>
<proteinExistence type="predicted"/>
<gene>
    <name evidence="1" type="ORF">CSP5_0225</name>
</gene>